<dbReference type="EMBL" id="JAOA01000024">
    <property type="protein sequence ID" value="EUA00123.1"/>
    <property type="molecule type" value="Genomic_DNA"/>
</dbReference>
<gene>
    <name evidence="1" type="ORF">I545_6688</name>
</gene>
<dbReference type="AlphaFoldDB" id="X7Y0T0"/>
<dbReference type="PATRIC" id="fig|1299326.3.peg.6426"/>
<reference evidence="1 2" key="1">
    <citation type="submission" date="2013-12" db="EMBL/GenBank/DDBJ databases">
        <authorList>
            <person name="Brown-Elliot B."/>
            <person name="Wallace R."/>
            <person name="Lenaerts A."/>
            <person name="Ordway D."/>
            <person name="DeGroote M.A."/>
            <person name="Parker T."/>
            <person name="Sizemore C."/>
            <person name="Tallon L.J."/>
            <person name="Sadzewicz L.K."/>
            <person name="Sengamalay N."/>
            <person name="Fraser C.M."/>
            <person name="Hine E."/>
            <person name="Shefchek K.A."/>
            <person name="Das S.P."/>
            <person name="Tettelin H."/>
        </authorList>
    </citation>
    <scope>NUCLEOTIDE SEQUENCE [LARGE SCALE GENOMIC DNA]</scope>
    <source>
        <strain evidence="1 2">662</strain>
    </source>
</reference>
<evidence type="ECO:0000313" key="1">
    <source>
        <dbReference type="EMBL" id="EUA00123.1"/>
    </source>
</evidence>
<name>X7Y0T0_MYCKA</name>
<organism evidence="1 2">
    <name type="scientific">Mycobacterium kansasii 662</name>
    <dbReference type="NCBI Taxonomy" id="1299326"/>
    <lineage>
        <taxon>Bacteria</taxon>
        <taxon>Bacillati</taxon>
        <taxon>Actinomycetota</taxon>
        <taxon>Actinomycetes</taxon>
        <taxon>Mycobacteriales</taxon>
        <taxon>Mycobacteriaceae</taxon>
        <taxon>Mycobacterium</taxon>
    </lineage>
</organism>
<dbReference type="Proteomes" id="UP000020561">
    <property type="component" value="Unassembled WGS sequence"/>
</dbReference>
<comment type="caution">
    <text evidence="1">The sequence shown here is derived from an EMBL/GenBank/DDBJ whole genome shotgun (WGS) entry which is preliminary data.</text>
</comment>
<sequence length="66" mass="7091">MLLPAVGATLAVVGAFAATGFWWIDGYILVQQRYWQGIATNRPFQYWSWANLASVVCAIGSAASPG</sequence>
<accession>X7Y0T0</accession>
<evidence type="ECO:0000313" key="2">
    <source>
        <dbReference type="Proteomes" id="UP000020561"/>
    </source>
</evidence>
<protein>
    <submittedName>
        <fullName evidence="1">Putative integral membrane protein</fullName>
    </submittedName>
</protein>
<proteinExistence type="predicted"/>